<reference evidence="1" key="1">
    <citation type="submission" date="2023-08" db="EMBL/GenBank/DDBJ databases">
        <authorList>
            <person name="Chen Y."/>
            <person name="Shah S."/>
            <person name="Dougan E. K."/>
            <person name="Thang M."/>
            <person name="Chan C."/>
        </authorList>
    </citation>
    <scope>NUCLEOTIDE SEQUENCE</scope>
</reference>
<dbReference type="Gene3D" id="2.115.10.20">
    <property type="entry name" value="Glycosyl hydrolase domain, family 43"/>
    <property type="match status" value="1"/>
</dbReference>
<evidence type="ECO:0000313" key="1">
    <source>
        <dbReference type="EMBL" id="CAJ1399207.1"/>
    </source>
</evidence>
<dbReference type="SUPFAM" id="SSF75005">
    <property type="entry name" value="Arabinanase/levansucrase/invertase"/>
    <property type="match status" value="1"/>
</dbReference>
<dbReference type="InterPro" id="IPR023296">
    <property type="entry name" value="Glyco_hydro_beta-prop_sf"/>
</dbReference>
<gene>
    <name evidence="1" type="ORF">EVOR1521_LOCUS22784</name>
</gene>
<proteinExistence type="predicted"/>
<name>A0AA36J501_9DINO</name>
<sequence length="371" mass="40715">MGCACGGCSKTSCYNGERTSHTRRQCTGPKGSEGEWQQAVGAAEGVQDWSLNPIIRPPGKLNWIVGDPTVLQVGEEIHMWTNGALGNIQHYVASSSDPTSFKQLADSVVDFGTVRPYIFHNKEANKVTLFYEQFECPFFQSSHIAAREAEVGKWKFGPATTILKPKLPWEKEGQSRVGNAFVYYNTVKGKYWLYYSCGKVDVTDSGIAEPLNFGLAQSDQLLGPYTRVLEKPMEVRGDIPGLTIIGNGSLKIIKSPYADITANGVGVALCNRITKNLSAEEGKQSGSTVSMIRTSDGGLSWDTVVPKFLGPSLLSDNWKEAYVYAFDTLPNPLDQSSELIYYNGRNGWKDAYEEAGVSRFPVEMIRDAACA</sequence>
<dbReference type="Proteomes" id="UP001178507">
    <property type="component" value="Unassembled WGS sequence"/>
</dbReference>
<evidence type="ECO:0000313" key="2">
    <source>
        <dbReference type="Proteomes" id="UP001178507"/>
    </source>
</evidence>
<accession>A0AA36J501</accession>
<comment type="caution">
    <text evidence="1">The sequence shown here is derived from an EMBL/GenBank/DDBJ whole genome shotgun (WGS) entry which is preliminary data.</text>
</comment>
<protein>
    <submittedName>
        <fullName evidence="1">Uncharacterized protein</fullName>
    </submittedName>
</protein>
<dbReference type="AlphaFoldDB" id="A0AA36J501"/>
<organism evidence="1 2">
    <name type="scientific">Effrenium voratum</name>
    <dbReference type="NCBI Taxonomy" id="2562239"/>
    <lineage>
        <taxon>Eukaryota</taxon>
        <taxon>Sar</taxon>
        <taxon>Alveolata</taxon>
        <taxon>Dinophyceae</taxon>
        <taxon>Suessiales</taxon>
        <taxon>Symbiodiniaceae</taxon>
        <taxon>Effrenium</taxon>
    </lineage>
</organism>
<dbReference type="EMBL" id="CAUJNA010003327">
    <property type="protein sequence ID" value="CAJ1399207.1"/>
    <property type="molecule type" value="Genomic_DNA"/>
</dbReference>
<keyword evidence="2" id="KW-1185">Reference proteome</keyword>